<reference evidence="2 3" key="2">
    <citation type="journal article" date="2011" name="PLoS Genet.">
        <title>Caenorhabditis briggsae recombinant inbred line genotypes reveal inter-strain incompatibility and the evolution of recombination.</title>
        <authorList>
            <person name="Ross J.A."/>
            <person name="Koboldt D.C."/>
            <person name="Staisch J.E."/>
            <person name="Chamberlin H.M."/>
            <person name="Gupta B.P."/>
            <person name="Miller R.D."/>
            <person name="Baird S.E."/>
            <person name="Haag E.S."/>
        </authorList>
    </citation>
    <scope>NUCLEOTIDE SEQUENCE [LARGE SCALE GENOMIC DNA]</scope>
    <source>
        <strain evidence="2 3">AF16</strain>
    </source>
</reference>
<dbReference type="EMBL" id="HE601107">
    <property type="protein sequence ID" value="CAS01080.1"/>
    <property type="molecule type" value="Genomic_DNA"/>
</dbReference>
<organism evidence="2 3">
    <name type="scientific">Caenorhabditis briggsae</name>
    <dbReference type="NCBI Taxonomy" id="6238"/>
    <lineage>
        <taxon>Eukaryota</taxon>
        <taxon>Metazoa</taxon>
        <taxon>Ecdysozoa</taxon>
        <taxon>Nematoda</taxon>
        <taxon>Chromadorea</taxon>
        <taxon>Rhabditida</taxon>
        <taxon>Rhabditina</taxon>
        <taxon>Rhabditomorpha</taxon>
        <taxon>Rhabditoidea</taxon>
        <taxon>Rhabditidae</taxon>
        <taxon>Peloderinae</taxon>
        <taxon>Caenorhabditis</taxon>
    </lineage>
</organism>
<name>B6IE16_CAEBR</name>
<dbReference type="RefSeq" id="XP_045100637.1">
    <property type="nucleotide sequence ID" value="XM_045238321.1"/>
</dbReference>
<dbReference type="InParanoid" id="B6IE16"/>
<gene>
    <name evidence="2" type="ORF">CBG26656</name>
    <name evidence="2" type="ORF">CBG_26656</name>
</gene>
<sequence length="131" mass="14974">MKIEEEILQLMNYVPERTKNATSPMNLAQICRNFDAKFQPCLTLSCINKRDKENVPAEKSARKSEISEELSLKEFLRSLLLPIRALKSPMMTRVEFRIEAICFEEGSDDKEIPMINARSALEAIIDAVINV</sequence>
<dbReference type="GeneID" id="68918130"/>
<dbReference type="Proteomes" id="UP000008549">
    <property type="component" value="Unassembled WGS sequence"/>
</dbReference>
<accession>B6IE16</accession>
<keyword evidence="3" id="KW-1185">Reference proteome</keyword>
<reference evidence="2 3" key="1">
    <citation type="journal article" date="2003" name="PLoS Biol.">
        <title>The genome sequence of Caenorhabditis briggsae: a platform for comparative genomics.</title>
        <authorList>
            <person name="Stein L.D."/>
            <person name="Bao Z."/>
            <person name="Blasiar D."/>
            <person name="Blumenthal T."/>
            <person name="Brent M.R."/>
            <person name="Chen N."/>
            <person name="Chinwalla A."/>
            <person name="Clarke L."/>
            <person name="Clee C."/>
            <person name="Coghlan A."/>
            <person name="Coulson A."/>
            <person name="D'Eustachio P."/>
            <person name="Fitch D.H."/>
            <person name="Fulton L.A."/>
            <person name="Fulton R.E."/>
            <person name="Griffiths-Jones S."/>
            <person name="Harris T.W."/>
            <person name="Hillier L.W."/>
            <person name="Kamath R."/>
            <person name="Kuwabara P.E."/>
            <person name="Mardis E.R."/>
            <person name="Marra M.A."/>
            <person name="Miner T.L."/>
            <person name="Minx P."/>
            <person name="Mullikin J.C."/>
            <person name="Plumb R.W."/>
            <person name="Rogers J."/>
            <person name="Schein J.E."/>
            <person name="Sohrmann M."/>
            <person name="Spieth J."/>
            <person name="Stajich J.E."/>
            <person name="Wei C."/>
            <person name="Willey D."/>
            <person name="Wilson R.K."/>
            <person name="Durbin R."/>
            <person name="Waterston R.H."/>
        </authorList>
    </citation>
    <scope>NUCLEOTIDE SEQUENCE [LARGE SCALE GENOMIC DNA]</scope>
    <source>
        <strain evidence="2 3">AF16</strain>
    </source>
</reference>
<dbReference type="AlphaFoldDB" id="B6IE16"/>
<dbReference type="HOGENOM" id="CLU_1929453_0_0_1"/>
<evidence type="ECO:0000313" key="2">
    <source>
        <dbReference type="EMBL" id="CAS01080.1"/>
    </source>
</evidence>
<dbReference type="CTD" id="68918130"/>
<evidence type="ECO:0000259" key="1">
    <source>
        <dbReference type="Pfam" id="PF04435"/>
    </source>
</evidence>
<protein>
    <submittedName>
        <fullName evidence="2">Protein CBG26656</fullName>
    </submittedName>
</protein>
<dbReference type="Pfam" id="PF04435">
    <property type="entry name" value="SPK"/>
    <property type="match status" value="1"/>
</dbReference>
<dbReference type="KEGG" id="cbr:CBG_26656"/>
<feature type="domain" description="SPK" evidence="1">
    <location>
        <begin position="10"/>
        <end position="54"/>
    </location>
</feature>
<dbReference type="InterPro" id="IPR006570">
    <property type="entry name" value="SPK_dom"/>
</dbReference>
<evidence type="ECO:0000313" key="3">
    <source>
        <dbReference type="Proteomes" id="UP000008549"/>
    </source>
</evidence>
<proteinExistence type="predicted"/>